<dbReference type="InterPro" id="IPR001753">
    <property type="entry name" value="Enoyl-CoA_hydra/iso"/>
</dbReference>
<accession>I3TT22</accession>
<evidence type="ECO:0000313" key="1">
    <source>
        <dbReference type="EMBL" id="AFK55910.1"/>
    </source>
</evidence>
<dbReference type="AlphaFoldDB" id="I3TT22"/>
<evidence type="ECO:0000313" key="2">
    <source>
        <dbReference type="Proteomes" id="UP000005258"/>
    </source>
</evidence>
<geneLocation type="plasmid" evidence="1 2">
    <name>pTM1</name>
</geneLocation>
<dbReference type="Gene3D" id="3.90.226.10">
    <property type="entry name" value="2-enoyl-CoA Hydratase, Chain A, domain 1"/>
    <property type="match status" value="1"/>
</dbReference>
<dbReference type="InterPro" id="IPR029045">
    <property type="entry name" value="ClpP/crotonase-like_dom_sf"/>
</dbReference>
<protein>
    <submittedName>
        <fullName evidence="1">Acyl-CoA hydratase</fullName>
    </submittedName>
</protein>
<gene>
    <name evidence="1" type="ordered locus">TMO_a0507</name>
</gene>
<dbReference type="GO" id="GO:0003824">
    <property type="term" value="F:catalytic activity"/>
    <property type="evidence" value="ECO:0007669"/>
    <property type="project" value="UniProtKB-ARBA"/>
</dbReference>
<proteinExistence type="predicted"/>
<reference evidence="1 2" key="1">
    <citation type="journal article" date="2012" name="J. Am. Chem. Soc.">
        <title>Bacterial biosynthesis and maturation of the didemnin anti-cancer agents.</title>
        <authorList>
            <person name="Xu Y."/>
            <person name="Kersten R.D."/>
            <person name="Nam S.J."/>
            <person name="Lu L."/>
            <person name="Al-Suwailem A.M."/>
            <person name="Zheng H."/>
            <person name="Fenical W."/>
            <person name="Dorrestein P.C."/>
            <person name="Moore B.S."/>
            <person name="Qian P.Y."/>
        </authorList>
    </citation>
    <scope>NUCLEOTIDE SEQUENCE [LARGE SCALE GENOMIC DNA]</scope>
    <source>
        <strain evidence="1 2">KA081020-065</strain>
    </source>
</reference>
<dbReference type="SUPFAM" id="SSF52096">
    <property type="entry name" value="ClpP/crotonase"/>
    <property type="match status" value="1"/>
</dbReference>
<dbReference type="Proteomes" id="UP000005258">
    <property type="component" value="Plasmid pTM1"/>
</dbReference>
<sequence>MTSGIVTTDISDGVVTATIRRPAKHNAIDLAVADGLCQAVRTFGADPAMRVMAIRSEGPYFSAGADLHSPLFPDPGLPGAAAFRRWYREGRGSLHPLFDAIEAVEKPVVVVHQGPCLGGGLELSLACDFRIAGRSALYGLPEIALGGLPGSGGISRLTRIVGPHWARWLVIANMQMTAEQALAAGLVHEVHDDDLLDGAATRFCRHLAALPPEAVAAGKLTIELATDLDRAQGRNVERLAVGSLVMGPEYREHVASIRARLSSRNAEDGLNRMTRSPGHDAS</sequence>
<dbReference type="HOGENOM" id="CLU_009834_7_6_5"/>
<organism evidence="1 2">
    <name type="scientific">Tistrella mobilis (strain KA081020-065)</name>
    <dbReference type="NCBI Taxonomy" id="1110502"/>
    <lineage>
        <taxon>Bacteria</taxon>
        <taxon>Pseudomonadati</taxon>
        <taxon>Pseudomonadota</taxon>
        <taxon>Alphaproteobacteria</taxon>
        <taxon>Geminicoccales</taxon>
        <taxon>Geminicoccaceae</taxon>
        <taxon>Tistrella</taxon>
    </lineage>
</organism>
<dbReference type="EMBL" id="CP003237">
    <property type="protein sequence ID" value="AFK55910.1"/>
    <property type="molecule type" value="Genomic_DNA"/>
</dbReference>
<dbReference type="PANTHER" id="PTHR11941:SF54">
    <property type="entry name" value="ENOYL-COA HYDRATASE, MITOCHONDRIAL"/>
    <property type="match status" value="1"/>
</dbReference>
<dbReference type="KEGG" id="tmo:TMO_a0507"/>
<name>I3TT22_TISMK</name>
<dbReference type="CDD" id="cd06558">
    <property type="entry name" value="crotonase-like"/>
    <property type="match status" value="1"/>
</dbReference>
<dbReference type="PANTHER" id="PTHR11941">
    <property type="entry name" value="ENOYL-COA HYDRATASE-RELATED"/>
    <property type="match status" value="1"/>
</dbReference>
<keyword evidence="2" id="KW-1185">Reference proteome</keyword>
<dbReference type="Pfam" id="PF00378">
    <property type="entry name" value="ECH_1"/>
    <property type="match status" value="1"/>
</dbReference>
<dbReference type="RefSeq" id="WP_014747587.1">
    <property type="nucleotide sequence ID" value="NC_017957.2"/>
</dbReference>
<dbReference type="GO" id="GO:0006635">
    <property type="term" value="P:fatty acid beta-oxidation"/>
    <property type="evidence" value="ECO:0007669"/>
    <property type="project" value="TreeGrafter"/>
</dbReference>
<dbReference type="PATRIC" id="fig|1110502.3.peg.4158"/>
<keyword evidence="1" id="KW-0614">Plasmid</keyword>